<dbReference type="AlphaFoldDB" id="A0AAP0D2Z4"/>
<keyword evidence="8" id="KW-1185">Reference proteome</keyword>
<dbReference type="PROSITE" id="PS50811">
    <property type="entry name" value="WRKY"/>
    <property type="match status" value="1"/>
</dbReference>
<name>A0AAP0D2Z4_9ASTR</name>
<evidence type="ECO:0000256" key="5">
    <source>
        <dbReference type="ARBA" id="ARBA00023242"/>
    </source>
</evidence>
<evidence type="ECO:0000259" key="6">
    <source>
        <dbReference type="PROSITE" id="PS50811"/>
    </source>
</evidence>
<dbReference type="GO" id="GO:0000976">
    <property type="term" value="F:transcription cis-regulatory region binding"/>
    <property type="evidence" value="ECO:0007669"/>
    <property type="project" value="TreeGrafter"/>
</dbReference>
<dbReference type="SUPFAM" id="SSF118290">
    <property type="entry name" value="WRKY DNA-binding domain"/>
    <property type="match status" value="1"/>
</dbReference>
<reference evidence="7 8" key="1">
    <citation type="submission" date="2024-04" db="EMBL/GenBank/DDBJ databases">
        <title>The reference genome of an endangered Asteraceae, Deinandra increscens subsp. villosa, native to the Central Coast of California.</title>
        <authorList>
            <person name="Guilliams M."/>
            <person name="Hasenstab-Lehman K."/>
            <person name="Meyer R."/>
            <person name="Mcevoy S."/>
        </authorList>
    </citation>
    <scope>NUCLEOTIDE SEQUENCE [LARGE SCALE GENOMIC DNA]</scope>
    <source>
        <tissue evidence="7">Leaf</tissue>
    </source>
</reference>
<comment type="caution">
    <text evidence="7">The sequence shown here is derived from an EMBL/GenBank/DDBJ whole genome shotgun (WGS) entry which is preliminary data.</text>
</comment>
<proteinExistence type="predicted"/>
<dbReference type="PANTHER" id="PTHR32096:SF36">
    <property type="entry name" value="WRKY TRANSCRIPTION FACTOR 41-RELATED"/>
    <property type="match status" value="1"/>
</dbReference>
<dbReference type="Gene3D" id="2.20.25.80">
    <property type="entry name" value="WRKY domain"/>
    <property type="match status" value="1"/>
</dbReference>
<keyword evidence="2" id="KW-0805">Transcription regulation</keyword>
<accession>A0AAP0D2Z4</accession>
<dbReference type="InterPro" id="IPR044810">
    <property type="entry name" value="WRKY_plant"/>
</dbReference>
<evidence type="ECO:0000313" key="7">
    <source>
        <dbReference type="EMBL" id="KAK9065195.1"/>
    </source>
</evidence>
<keyword evidence="5" id="KW-0539">Nucleus</keyword>
<keyword evidence="4" id="KW-0804">Transcription</keyword>
<evidence type="ECO:0000256" key="4">
    <source>
        <dbReference type="ARBA" id="ARBA00023163"/>
    </source>
</evidence>
<sequence length="202" mass="22564">MDGACVYEEKTVIHGLTQGIQMAEQLRANMHSAEARDLLMQKILSAYDNALFVLKSRNTAGQPLAPALPAASPPKESSISIGSPGSEGFKFDQQPFSVQQGKKRKASTTWEKQVRIFGGNGLEDDSDDGYNWRKYGQKDILGAKFPRSYYRCSYSKVQKCMATKRVQIIDANPTVFETTVQRETHMHSWCPVGFTTTTTHFT</sequence>
<dbReference type="GO" id="GO:0003700">
    <property type="term" value="F:DNA-binding transcription factor activity"/>
    <property type="evidence" value="ECO:0007669"/>
    <property type="project" value="InterPro"/>
</dbReference>
<evidence type="ECO:0000313" key="8">
    <source>
        <dbReference type="Proteomes" id="UP001408789"/>
    </source>
</evidence>
<comment type="subcellular location">
    <subcellularLocation>
        <location evidence="1">Nucleus</location>
    </subcellularLocation>
</comment>
<dbReference type="GO" id="GO:0005634">
    <property type="term" value="C:nucleus"/>
    <property type="evidence" value="ECO:0007669"/>
    <property type="project" value="UniProtKB-SubCell"/>
</dbReference>
<protein>
    <recommendedName>
        <fullName evidence="6">WRKY domain-containing protein</fullName>
    </recommendedName>
</protein>
<evidence type="ECO:0000256" key="3">
    <source>
        <dbReference type="ARBA" id="ARBA00023125"/>
    </source>
</evidence>
<dbReference type="InterPro" id="IPR003657">
    <property type="entry name" value="WRKY_dom"/>
</dbReference>
<keyword evidence="3" id="KW-0238">DNA-binding</keyword>
<dbReference type="PANTHER" id="PTHR32096">
    <property type="entry name" value="WRKY TRANSCRIPTION FACTOR 30-RELATED-RELATED"/>
    <property type="match status" value="1"/>
</dbReference>
<evidence type="ECO:0000256" key="1">
    <source>
        <dbReference type="ARBA" id="ARBA00004123"/>
    </source>
</evidence>
<dbReference type="Pfam" id="PF03106">
    <property type="entry name" value="WRKY"/>
    <property type="match status" value="1"/>
</dbReference>
<gene>
    <name evidence="7" type="ORF">SSX86_016578</name>
</gene>
<dbReference type="Proteomes" id="UP001408789">
    <property type="component" value="Unassembled WGS sequence"/>
</dbReference>
<organism evidence="7 8">
    <name type="scientific">Deinandra increscens subsp. villosa</name>
    <dbReference type="NCBI Taxonomy" id="3103831"/>
    <lineage>
        <taxon>Eukaryota</taxon>
        <taxon>Viridiplantae</taxon>
        <taxon>Streptophyta</taxon>
        <taxon>Embryophyta</taxon>
        <taxon>Tracheophyta</taxon>
        <taxon>Spermatophyta</taxon>
        <taxon>Magnoliopsida</taxon>
        <taxon>eudicotyledons</taxon>
        <taxon>Gunneridae</taxon>
        <taxon>Pentapetalae</taxon>
        <taxon>asterids</taxon>
        <taxon>campanulids</taxon>
        <taxon>Asterales</taxon>
        <taxon>Asteraceae</taxon>
        <taxon>Asteroideae</taxon>
        <taxon>Heliantheae alliance</taxon>
        <taxon>Madieae</taxon>
        <taxon>Madiinae</taxon>
        <taxon>Deinandra</taxon>
    </lineage>
</organism>
<dbReference type="EMBL" id="JBCNJP010000017">
    <property type="protein sequence ID" value="KAK9065195.1"/>
    <property type="molecule type" value="Genomic_DNA"/>
</dbReference>
<evidence type="ECO:0000256" key="2">
    <source>
        <dbReference type="ARBA" id="ARBA00023015"/>
    </source>
</evidence>
<dbReference type="SMART" id="SM00774">
    <property type="entry name" value="WRKY"/>
    <property type="match status" value="1"/>
</dbReference>
<dbReference type="InterPro" id="IPR036576">
    <property type="entry name" value="WRKY_dom_sf"/>
</dbReference>
<feature type="domain" description="WRKY" evidence="6">
    <location>
        <begin position="121"/>
        <end position="189"/>
    </location>
</feature>